<dbReference type="InterPro" id="IPR052372">
    <property type="entry name" value="YpjD/HemX"/>
</dbReference>
<dbReference type="InterPro" id="IPR002541">
    <property type="entry name" value="Cyt_c_assembly"/>
</dbReference>
<dbReference type="STRING" id="376489.A5892_18910"/>
<feature type="transmembrane region" description="Helical" evidence="1">
    <location>
        <begin position="96"/>
        <end position="120"/>
    </location>
</feature>
<feature type="domain" description="Cytochrome c assembly protein" evidence="2">
    <location>
        <begin position="40"/>
        <end position="260"/>
    </location>
</feature>
<feature type="transmembrane region" description="Helical" evidence="1">
    <location>
        <begin position="211"/>
        <end position="227"/>
    </location>
</feature>
<feature type="transmembrane region" description="Helical" evidence="1">
    <location>
        <begin position="177"/>
        <end position="199"/>
    </location>
</feature>
<organism evidence="3 4">
    <name type="scientific">Halotalea alkalilenta</name>
    <dbReference type="NCBI Taxonomy" id="376489"/>
    <lineage>
        <taxon>Bacteria</taxon>
        <taxon>Pseudomonadati</taxon>
        <taxon>Pseudomonadota</taxon>
        <taxon>Gammaproteobacteria</taxon>
        <taxon>Oceanospirillales</taxon>
        <taxon>Halomonadaceae</taxon>
        <taxon>Halotalea</taxon>
    </lineage>
</organism>
<dbReference type="PANTHER" id="PTHR38034:SF1">
    <property type="entry name" value="INNER MEMBRANE PROTEIN YPJD"/>
    <property type="match status" value="1"/>
</dbReference>
<evidence type="ECO:0000256" key="1">
    <source>
        <dbReference type="SAM" id="Phobius"/>
    </source>
</evidence>
<evidence type="ECO:0000259" key="2">
    <source>
        <dbReference type="Pfam" id="PF01578"/>
    </source>
</evidence>
<evidence type="ECO:0000313" key="3">
    <source>
        <dbReference type="EMBL" id="ANF59268.1"/>
    </source>
</evidence>
<keyword evidence="1" id="KW-1133">Transmembrane helix</keyword>
<dbReference type="AlphaFoldDB" id="A0A172YJ66"/>
<keyword evidence="1" id="KW-0472">Membrane</keyword>
<feature type="transmembrane region" description="Helical" evidence="1">
    <location>
        <begin position="239"/>
        <end position="260"/>
    </location>
</feature>
<feature type="transmembrane region" description="Helical" evidence="1">
    <location>
        <begin position="36"/>
        <end position="56"/>
    </location>
</feature>
<keyword evidence="4" id="KW-1185">Reference proteome</keyword>
<reference evidence="3 4" key="1">
    <citation type="submission" date="2016-04" db="EMBL/GenBank/DDBJ databases">
        <title>Complete Genome Sequence of Halotalea alkalilenta IHB B 13600.</title>
        <authorList>
            <person name="Swarnkar M.K."/>
            <person name="Sharma A."/>
            <person name="Kaushal K."/>
            <person name="Soni R."/>
            <person name="Rana S."/>
            <person name="Singh A.K."/>
            <person name="Gulati A."/>
        </authorList>
    </citation>
    <scope>NUCLEOTIDE SEQUENCE [LARGE SCALE GENOMIC DNA]</scope>
    <source>
        <strain evidence="3 4">IHB B 13600</strain>
    </source>
</reference>
<dbReference type="GO" id="GO:0020037">
    <property type="term" value="F:heme binding"/>
    <property type="evidence" value="ECO:0007669"/>
    <property type="project" value="InterPro"/>
</dbReference>
<sequence length="263" mass="28468">MHAALPYALLAAFLYLFAGLWQAAALARACSPRPGLVRTTGLLAVALHALVLYFVLYRDGELNLGMIETLSLICWVIAVLLLGASLFSPTLAPGAALLPFAAFSLIAMVGLPGTLTYAYFPPGVLVHIASSTLAFALLSIAAVQALLIALQDHALKTRRLRGIVQALPALTRMERMLFELITLGMVLLTISIASGALFVHDLSAQHLTPKTLLSLMAWVIFGVLLWCRRFHGWRGRRAVRWTLVGAVVLVLAYFGSRLLLATR</sequence>
<proteinExistence type="predicted"/>
<keyword evidence="1" id="KW-0812">Transmembrane</keyword>
<feature type="transmembrane region" description="Helical" evidence="1">
    <location>
        <begin position="62"/>
        <end position="84"/>
    </location>
</feature>
<protein>
    <submittedName>
        <fullName evidence="3">Cytochrome C biogenesis protein</fullName>
    </submittedName>
</protein>
<dbReference type="KEGG" id="haa:A5892_18910"/>
<dbReference type="GO" id="GO:0017004">
    <property type="term" value="P:cytochrome complex assembly"/>
    <property type="evidence" value="ECO:0007669"/>
    <property type="project" value="InterPro"/>
</dbReference>
<accession>A0A172YJ66</accession>
<feature type="transmembrane region" description="Helical" evidence="1">
    <location>
        <begin position="6"/>
        <end position="24"/>
    </location>
</feature>
<dbReference type="GO" id="GO:0005886">
    <property type="term" value="C:plasma membrane"/>
    <property type="evidence" value="ECO:0007669"/>
    <property type="project" value="TreeGrafter"/>
</dbReference>
<dbReference type="Pfam" id="PF01578">
    <property type="entry name" value="Cytochrom_C_asm"/>
    <property type="match status" value="1"/>
</dbReference>
<dbReference type="Proteomes" id="UP000077875">
    <property type="component" value="Chromosome"/>
</dbReference>
<dbReference type="PANTHER" id="PTHR38034">
    <property type="entry name" value="INNER MEMBRANE PROTEIN YPJD"/>
    <property type="match status" value="1"/>
</dbReference>
<gene>
    <name evidence="3" type="ORF">A5892_18910</name>
</gene>
<dbReference type="EMBL" id="CP015243">
    <property type="protein sequence ID" value="ANF59268.1"/>
    <property type="molecule type" value="Genomic_DNA"/>
</dbReference>
<feature type="transmembrane region" description="Helical" evidence="1">
    <location>
        <begin position="126"/>
        <end position="150"/>
    </location>
</feature>
<evidence type="ECO:0000313" key="4">
    <source>
        <dbReference type="Proteomes" id="UP000077875"/>
    </source>
</evidence>
<name>A0A172YJ66_9GAMM</name>